<dbReference type="Proteomes" id="UP000031740">
    <property type="component" value="Unassembled WGS sequence"/>
</dbReference>
<feature type="transmembrane region" description="Helical" evidence="1">
    <location>
        <begin position="12"/>
        <end position="37"/>
    </location>
</feature>
<dbReference type="PATRIC" id="fig|1293911.3.peg.510"/>
<accession>A0A072R3T1</accession>
<dbReference type="RefSeq" id="WP_041849262.1">
    <property type="nucleotide sequence ID" value="NZ_KL503803.1"/>
</dbReference>
<organism evidence="2 3">
    <name type="scientific">Bartonella bacilliformis Ver097</name>
    <dbReference type="NCBI Taxonomy" id="1293911"/>
    <lineage>
        <taxon>Bacteria</taxon>
        <taxon>Pseudomonadati</taxon>
        <taxon>Pseudomonadota</taxon>
        <taxon>Alphaproteobacteria</taxon>
        <taxon>Hyphomicrobiales</taxon>
        <taxon>Bartonellaceae</taxon>
        <taxon>Bartonella</taxon>
    </lineage>
</organism>
<keyword evidence="1" id="KW-0472">Membrane</keyword>
<gene>
    <name evidence="2" type="ORF">H710_00486</name>
</gene>
<keyword evidence="1" id="KW-1133">Transmembrane helix</keyword>
<dbReference type="HOGENOM" id="CLU_482885_0_0_5"/>
<reference evidence="2 3" key="1">
    <citation type="submission" date="2013-04" db="EMBL/GenBank/DDBJ databases">
        <title>The Genome Sequence of Bartonella bacilliformis Ver097.</title>
        <authorList>
            <consortium name="The Broad Institute Genomics Platform"/>
            <consortium name="The Broad Institute Genome Sequencing Center for Infectious Disease"/>
            <person name="Feldgarden M."/>
            <person name="Kirby J."/>
            <person name="Birtles R."/>
            <person name="Dasch G."/>
            <person name="Hendrix L."/>
            <person name="Koehler J."/>
            <person name="Walker B."/>
            <person name="Young S.K."/>
            <person name="Zeng Q."/>
            <person name="Gargeya S."/>
            <person name="Fitzgerald M."/>
            <person name="Haas B."/>
            <person name="Abouelleil A."/>
            <person name="Allen A.W."/>
            <person name="Alvarado L."/>
            <person name="Arachchi H.M."/>
            <person name="Berlin A.M."/>
            <person name="Chapman S.B."/>
            <person name="Gainer-Dewar J."/>
            <person name="Goldberg J."/>
            <person name="Griggs A."/>
            <person name="Gujja S."/>
            <person name="Hansen M."/>
            <person name="Howarth C."/>
            <person name="Imamovic A."/>
            <person name="Ireland A."/>
            <person name="Larimer J."/>
            <person name="McCowan C."/>
            <person name="Murphy C."/>
            <person name="Pearson M."/>
            <person name="Poon T.W."/>
            <person name="Priest M."/>
            <person name="Roberts A."/>
            <person name="Saif S."/>
            <person name="Shea T."/>
            <person name="Sisk P."/>
            <person name="Sykes S."/>
            <person name="Wortman J."/>
            <person name="Nusbaum C."/>
            <person name="Birren B."/>
        </authorList>
    </citation>
    <scope>NUCLEOTIDE SEQUENCE [LARGE SCALE GENOMIC DNA]</scope>
    <source>
        <strain evidence="2 3">Ver097</strain>
    </source>
</reference>
<dbReference type="AlphaFoldDB" id="A0A072R3T1"/>
<dbReference type="EMBL" id="ASIV01000004">
    <property type="protein sequence ID" value="KEG19892.1"/>
    <property type="molecule type" value="Genomic_DNA"/>
</dbReference>
<protein>
    <submittedName>
        <fullName evidence="2">Uncharacterized protein</fullName>
    </submittedName>
</protein>
<keyword evidence="1" id="KW-0812">Transmembrane</keyword>
<evidence type="ECO:0000256" key="1">
    <source>
        <dbReference type="SAM" id="Phobius"/>
    </source>
</evidence>
<evidence type="ECO:0000313" key="2">
    <source>
        <dbReference type="EMBL" id="KEG19892.1"/>
    </source>
</evidence>
<comment type="caution">
    <text evidence="2">The sequence shown here is derived from an EMBL/GenBank/DDBJ whole genome shotgun (WGS) entry which is preliminary data.</text>
</comment>
<name>A0A072R3T1_BARBA</name>
<proteinExistence type="predicted"/>
<sequence>MVNFHDKYQYNYKYWLTCIVGFVTIFAIIVIGVFYMAKPHLDSFVKNEIARHSINAEKSEVSIIGKVNLTNVTLPTPENVSLKVGAISGRPPIAFIPGTFTLYDVDLKYNDIHLQIPQISISNISLKNKDVTITSRILQSLMRVNISSINASDILIFTENTNKPTSKFNIANFQLSGFKNGHIRSISIKNVVDLNHPDFSPTSFDSTKQIHLSTQNNKIQAYDIDVSYLYSIISGKNNPDDQSKTVIGSIALKDIMIDIFKGKEKNASFSLGELKISDLKMKPLEETPEKLIKAYLNAKKMKNQAAQKEAQNAILRTSISAITSINAQINKVDIDLPQLITTLKSFQIKSNQWQQPIPESFLISLNDLLISPKKPEQKNLSFLQDMGFEYLDISGKVNVFYDEKNHELLLNGISFNIKNIGFGEVSAKIVDVDKTLFSGEKEKIIAASQNLGVTEIDMRYTDFGFIDKLFSYLAQNLDDDKYDLKEELYDDFYLIITQSPKILLKNHSDVENIAQALGDFAKNPQTLKIQITAKDNKGLTVDDLQTALQNNLPAVLRKVNLTIKNEPSH</sequence>
<evidence type="ECO:0000313" key="3">
    <source>
        <dbReference type="Proteomes" id="UP000031740"/>
    </source>
</evidence>